<dbReference type="InterPro" id="IPR036514">
    <property type="entry name" value="SGNH_hydro_sf"/>
</dbReference>
<dbReference type="RefSeq" id="WP_059055021.1">
    <property type="nucleotide sequence ID" value="NZ_LOJF01000010.1"/>
</dbReference>
<keyword evidence="1" id="KW-0472">Membrane</keyword>
<comment type="caution">
    <text evidence="2">The sequence shown here is derived from an EMBL/GenBank/DDBJ whole genome shotgun (WGS) entry which is preliminary data.</text>
</comment>
<dbReference type="SUPFAM" id="SSF52266">
    <property type="entry name" value="SGNH hydrolase"/>
    <property type="match status" value="1"/>
</dbReference>
<reference evidence="2 3" key="1">
    <citation type="submission" date="2015-12" db="EMBL/GenBank/DDBJ databases">
        <title>Draft Genome Sequence of Olsenella scatoligenes SK9K4T; a Producer of 3-Methylindole- (skatole) and 4-Methylphenol- (p-cresol) Isolated from Pig Feces.</title>
        <authorList>
            <person name="Li X."/>
            <person name="Borg B."/>
            <person name="Canibe N."/>
        </authorList>
    </citation>
    <scope>NUCLEOTIDE SEQUENCE [LARGE SCALE GENOMIC DNA]</scope>
    <source>
        <strain evidence="2 3">SK9K4</strain>
    </source>
</reference>
<name>A0A100YUV6_TRASO</name>
<dbReference type="EMBL" id="LOJF01000010">
    <property type="protein sequence ID" value="KUH58090.1"/>
    <property type="molecule type" value="Genomic_DNA"/>
</dbReference>
<dbReference type="STRING" id="1299998.AUL39_07680"/>
<feature type="transmembrane region" description="Helical" evidence="1">
    <location>
        <begin position="24"/>
        <end position="45"/>
    </location>
</feature>
<dbReference type="Gene3D" id="3.40.50.1110">
    <property type="entry name" value="SGNH hydrolase"/>
    <property type="match status" value="1"/>
</dbReference>
<protein>
    <submittedName>
        <fullName evidence="2">Uncharacterized protein</fullName>
    </submittedName>
</protein>
<keyword evidence="1" id="KW-1133">Transmembrane helix</keyword>
<dbReference type="OrthoDB" id="3193047at2"/>
<evidence type="ECO:0000313" key="3">
    <source>
        <dbReference type="Proteomes" id="UP000054078"/>
    </source>
</evidence>
<organism evidence="2 3">
    <name type="scientific">Tractidigestivibacter scatoligenes</name>
    <name type="common">Olsenella scatoligenes</name>
    <dbReference type="NCBI Taxonomy" id="1299998"/>
    <lineage>
        <taxon>Bacteria</taxon>
        <taxon>Bacillati</taxon>
        <taxon>Actinomycetota</taxon>
        <taxon>Coriobacteriia</taxon>
        <taxon>Coriobacteriales</taxon>
        <taxon>Atopobiaceae</taxon>
        <taxon>Tractidigestivibacter</taxon>
    </lineage>
</organism>
<sequence>MRTSKERRADAASGGAPRSWRRRIVETIVVIGIIVAFDVVCSFALEQYGSLSSVMWSEYRASAGENIDTVVVGSSTAQRSFDPSVLDNALGTSTFSMATPAQPLDDSYTAVEQAIKDHHVRRVILGVDYESLSYENWSGSHVAFARAKMDGEPFSQAVADYWKLLVSPSFMRRADSLCALFPWGYNHVKLNRESIVANVRERMSGDNVLEAAKVVNGGWTYYGRGYGNYDSVIDYSRAREDTSVSIHGLDDFKQTLLDQMTAIAQLCNENGVQLVVVVTPRPAFNVLVYGEKYPEQMSRLQQMVEAEGATFVDANMLHAETYSPQDGDFADGEHLNYAGATRFSQAFAGVLQALDAGQDVESFSYSYNDWDQYLASIHQISAVVSRVDKADNGDAVVSAQAYTGTDVQVEYRFLLVGKDHSTTVIQDWSSSDSCDVPRGSHGDVMVCTRQVGSTADYDRFCMQGLPH</sequence>
<proteinExistence type="predicted"/>
<evidence type="ECO:0000313" key="2">
    <source>
        <dbReference type="EMBL" id="KUH58090.1"/>
    </source>
</evidence>
<keyword evidence="1" id="KW-0812">Transmembrane</keyword>
<gene>
    <name evidence="2" type="ORF">AUL39_07680</name>
</gene>
<keyword evidence="3" id="KW-1185">Reference proteome</keyword>
<dbReference type="AlphaFoldDB" id="A0A100YUV6"/>
<dbReference type="Proteomes" id="UP000054078">
    <property type="component" value="Unassembled WGS sequence"/>
</dbReference>
<evidence type="ECO:0000256" key="1">
    <source>
        <dbReference type="SAM" id="Phobius"/>
    </source>
</evidence>
<accession>A0A100YUV6</accession>